<feature type="transmembrane region" description="Helical" evidence="1">
    <location>
        <begin position="73"/>
        <end position="96"/>
    </location>
</feature>
<keyword evidence="3" id="KW-1185">Reference proteome</keyword>
<gene>
    <name evidence="2" type="ORF">J1C56_22675</name>
</gene>
<feature type="transmembrane region" description="Helical" evidence="1">
    <location>
        <begin position="105"/>
        <end position="124"/>
    </location>
</feature>
<evidence type="ECO:0000313" key="2">
    <source>
        <dbReference type="EMBL" id="MBT1158410.1"/>
    </source>
</evidence>
<dbReference type="Proteomes" id="UP001138921">
    <property type="component" value="Unassembled WGS sequence"/>
</dbReference>
<feature type="transmembrane region" description="Helical" evidence="1">
    <location>
        <begin position="136"/>
        <end position="156"/>
    </location>
</feature>
<organism evidence="2 3">
    <name type="scientific">Aminobacter anthyllidis</name>
    <dbReference type="NCBI Taxonomy" id="1035067"/>
    <lineage>
        <taxon>Bacteria</taxon>
        <taxon>Pseudomonadati</taxon>
        <taxon>Pseudomonadota</taxon>
        <taxon>Alphaproteobacteria</taxon>
        <taxon>Hyphomicrobiales</taxon>
        <taxon>Phyllobacteriaceae</taxon>
        <taxon>Aminobacter</taxon>
    </lineage>
</organism>
<dbReference type="EMBL" id="JAFLWW010000006">
    <property type="protein sequence ID" value="MBT1158410.1"/>
    <property type="molecule type" value="Genomic_DNA"/>
</dbReference>
<name>A0A9X1AEH1_9HYPH</name>
<evidence type="ECO:0000256" key="1">
    <source>
        <dbReference type="SAM" id="Phobius"/>
    </source>
</evidence>
<reference evidence="2" key="1">
    <citation type="journal article" date="2021" name="Microorganisms">
        <title>Phylogenomic Reconstruction and Metabolic Potential of the Genus Aminobacter.</title>
        <authorList>
            <person name="Artuso I."/>
            <person name="Turrini P."/>
            <person name="Pirolo M."/>
            <person name="Lugli G.A."/>
            <person name="Ventura M."/>
            <person name="Visca P."/>
        </authorList>
    </citation>
    <scope>NUCLEOTIDE SEQUENCE</scope>
    <source>
        <strain evidence="2">LMG 26462</strain>
    </source>
</reference>
<reference evidence="2" key="2">
    <citation type="submission" date="2021-03" db="EMBL/GenBank/DDBJ databases">
        <authorList>
            <person name="Artuso I."/>
            <person name="Turrini P."/>
            <person name="Pirolo M."/>
            <person name="Lugli G.A."/>
            <person name="Ventura M."/>
            <person name="Visca P."/>
        </authorList>
    </citation>
    <scope>NUCLEOTIDE SEQUENCE</scope>
    <source>
        <strain evidence="2">LMG 26462</strain>
    </source>
</reference>
<proteinExistence type="predicted"/>
<protein>
    <submittedName>
        <fullName evidence="2">Transporter</fullName>
    </submittedName>
</protein>
<keyword evidence="1" id="KW-0472">Membrane</keyword>
<comment type="caution">
    <text evidence="2">The sequence shown here is derived from an EMBL/GenBank/DDBJ whole genome shotgun (WGS) entry which is preliminary data.</text>
</comment>
<feature type="transmembrane region" description="Helical" evidence="1">
    <location>
        <begin position="35"/>
        <end position="53"/>
    </location>
</feature>
<feature type="transmembrane region" description="Helical" evidence="1">
    <location>
        <begin position="168"/>
        <end position="192"/>
    </location>
</feature>
<sequence>MLATDDIEQNLAGAWRLMLGKADGLRLLDLSADGFWNSFFAILVAVPALVVGWAGVSNDVALETATFAGRFGIVVRLAMVDMGAWVLPLIALALVAPRAGIGDRFVHYVVASNWTSAIIAWLMLPAALTRMLFPAAQNFITLLSLAVFGLSMVFTWRMTNATIGKGAAIGSAVFTGMFFISLLVLFSLQALLGITLPA</sequence>
<evidence type="ECO:0000313" key="3">
    <source>
        <dbReference type="Proteomes" id="UP001138921"/>
    </source>
</evidence>
<accession>A0A9X1AEH1</accession>
<keyword evidence="1" id="KW-0812">Transmembrane</keyword>
<dbReference type="AlphaFoldDB" id="A0A9X1AEH1"/>
<dbReference type="RefSeq" id="WP_214392308.1">
    <property type="nucleotide sequence ID" value="NZ_JAFLWW010000006.1"/>
</dbReference>
<keyword evidence="1" id="KW-1133">Transmembrane helix</keyword>